<dbReference type="AlphaFoldDB" id="A0A1Q5SMT5"/>
<accession>A0A1Q5SMT5</accession>
<name>A0A1Q5SMT5_9EURO</name>
<evidence type="ECO:0000313" key="2">
    <source>
        <dbReference type="Proteomes" id="UP000186955"/>
    </source>
</evidence>
<proteinExistence type="predicted"/>
<protein>
    <submittedName>
        <fullName evidence="1">Uncharacterized protein</fullName>
    </submittedName>
</protein>
<organism evidence="1 2">
    <name type="scientific">Penicillium subrubescens</name>
    <dbReference type="NCBI Taxonomy" id="1316194"/>
    <lineage>
        <taxon>Eukaryota</taxon>
        <taxon>Fungi</taxon>
        <taxon>Dikarya</taxon>
        <taxon>Ascomycota</taxon>
        <taxon>Pezizomycotina</taxon>
        <taxon>Eurotiomycetes</taxon>
        <taxon>Eurotiomycetidae</taxon>
        <taxon>Eurotiales</taxon>
        <taxon>Aspergillaceae</taxon>
        <taxon>Penicillium</taxon>
    </lineage>
</organism>
<dbReference type="EMBL" id="MNBE01000775">
    <property type="protein sequence ID" value="OKO89270.1"/>
    <property type="molecule type" value="Genomic_DNA"/>
</dbReference>
<keyword evidence="2" id="KW-1185">Reference proteome</keyword>
<evidence type="ECO:0000313" key="1">
    <source>
        <dbReference type="EMBL" id="OKO89270.1"/>
    </source>
</evidence>
<reference evidence="1 2" key="1">
    <citation type="submission" date="2016-10" db="EMBL/GenBank/DDBJ databases">
        <title>Genome sequence of the ascomycete fungus Penicillium subrubescens.</title>
        <authorList>
            <person name="De Vries R.P."/>
            <person name="Peng M."/>
            <person name="Dilokpimol A."/>
            <person name="Hilden K."/>
            <person name="Makela M.R."/>
            <person name="Grigoriev I."/>
            <person name="Riley R."/>
            <person name="Granchi Z."/>
        </authorList>
    </citation>
    <scope>NUCLEOTIDE SEQUENCE [LARGE SCALE GENOMIC DNA]</scope>
    <source>
        <strain evidence="1 2">CBS 132785</strain>
    </source>
</reference>
<comment type="caution">
    <text evidence="1">The sequence shown here is derived from an EMBL/GenBank/DDBJ whole genome shotgun (WGS) entry which is preliminary data.</text>
</comment>
<gene>
    <name evidence="1" type="ORF">PENSUB_13805</name>
</gene>
<dbReference type="Proteomes" id="UP000186955">
    <property type="component" value="Unassembled WGS sequence"/>
</dbReference>
<dbReference type="OrthoDB" id="4464480at2759"/>
<sequence length="249" mass="28572">MPNLKQIPREIFDLIVEGLSPNSTKNIADALLFSEKQENILWRVIFKNDKWIDEAFKLGACPALIGPKLDLIGMPNYKGSHRHHILLSTNDYSGDLQYSQKLLFESLREGYHYDETKFKVTLPETNFISPDKRKMKIPEIVLHVKDAIKPWETIRLSRRAIRRLFEKIVVRTQYSFARQKKVCSLQSPYIYGMGGSISKPEALLPICGMHPVCCGKEWVTILVAPKCPPVSPIHSDGKRGRIVGWEPRF</sequence>